<keyword evidence="1 4" id="KW-0378">Hydrolase</keyword>
<feature type="domain" description="Inosine/uridine-preferring nucleoside hydrolase" evidence="3">
    <location>
        <begin position="3"/>
        <end position="313"/>
    </location>
</feature>
<dbReference type="OrthoDB" id="9797882at2"/>
<dbReference type="AlphaFoldDB" id="A0A3L7AM83"/>
<dbReference type="InterPro" id="IPR036452">
    <property type="entry name" value="Ribo_hydro-like"/>
</dbReference>
<comment type="caution">
    <text evidence="4">The sequence shown here is derived from an EMBL/GenBank/DDBJ whole genome shotgun (WGS) entry which is preliminary data.</text>
</comment>
<proteinExistence type="predicted"/>
<dbReference type="Gene3D" id="3.90.245.10">
    <property type="entry name" value="Ribonucleoside hydrolase-like"/>
    <property type="match status" value="1"/>
</dbReference>
<dbReference type="GO" id="GO:0008477">
    <property type="term" value="F:purine nucleosidase activity"/>
    <property type="evidence" value="ECO:0007669"/>
    <property type="project" value="TreeGrafter"/>
</dbReference>
<reference evidence="4 6" key="1">
    <citation type="submission" date="2018-10" db="EMBL/GenBank/DDBJ databases">
        <authorList>
            <person name="Li J."/>
        </authorList>
    </citation>
    <scope>NUCLEOTIDE SEQUENCE [LARGE SCALE GENOMIC DNA]</scope>
    <source>
        <strain evidence="4 6">JCM 11654</strain>
    </source>
</reference>
<gene>
    <name evidence="5" type="ORF">D9V34_00415</name>
    <name evidence="4" type="ORF">D9V34_12710</name>
</gene>
<dbReference type="PANTHER" id="PTHR12304">
    <property type="entry name" value="INOSINE-URIDINE PREFERRING NUCLEOSIDE HYDROLASE"/>
    <property type="match status" value="1"/>
</dbReference>
<accession>A0A3L7AM83</accession>
<name>A0A3L7AM83_9MICO</name>
<sequence length="325" mass="34495">MRIVIDCDPGNGVPGANVDDGLALALAVAAHPELTLEAITTVSGNTPSALGFAAAQTLIENFGTEVPIYLGAERALVEPPERWRTHLDREDADATVTETWGSTPRPRAAHDVPGIPAAQALGELVRAYPGEVTIVAIGPLTNLALATRLFPDFARNVARIVIMGGVFEVEGYPVDTNFGVDPDAAAIVLSSGARITLVPMDATTTTLMTHADLDRIERLDTRLTRALVPTLRPWITYSARTRGIGGMWIHDVVTVALLLDPGTVDTRDLDISVDLLPGPTRGRTVRWAPDALPAPGAAPAPIEVVTRIDNARLLTLLTGWFAAHG</sequence>
<dbReference type="InterPro" id="IPR023186">
    <property type="entry name" value="IUNH"/>
</dbReference>
<keyword evidence="2" id="KW-0326">Glycosidase</keyword>
<dbReference type="SUPFAM" id="SSF53590">
    <property type="entry name" value="Nucleoside hydrolase"/>
    <property type="match status" value="1"/>
</dbReference>
<evidence type="ECO:0000259" key="3">
    <source>
        <dbReference type="Pfam" id="PF01156"/>
    </source>
</evidence>
<evidence type="ECO:0000256" key="1">
    <source>
        <dbReference type="ARBA" id="ARBA00022801"/>
    </source>
</evidence>
<dbReference type="Pfam" id="PF01156">
    <property type="entry name" value="IU_nuc_hydro"/>
    <property type="match status" value="1"/>
</dbReference>
<dbReference type="GO" id="GO:0005829">
    <property type="term" value="C:cytosol"/>
    <property type="evidence" value="ECO:0007669"/>
    <property type="project" value="TreeGrafter"/>
</dbReference>
<dbReference type="CDD" id="cd00455">
    <property type="entry name" value="nuc_hydro"/>
    <property type="match status" value="1"/>
</dbReference>
<organism evidence="4 6">
    <name type="scientific">Mycetocola lacteus</name>
    <dbReference type="NCBI Taxonomy" id="76637"/>
    <lineage>
        <taxon>Bacteria</taxon>
        <taxon>Bacillati</taxon>
        <taxon>Actinomycetota</taxon>
        <taxon>Actinomycetes</taxon>
        <taxon>Micrococcales</taxon>
        <taxon>Microbacteriaceae</taxon>
        <taxon>Mycetocola</taxon>
    </lineage>
</organism>
<dbReference type="EMBL" id="RCUY01000011">
    <property type="protein sequence ID" value="RLP80721.1"/>
    <property type="molecule type" value="Genomic_DNA"/>
</dbReference>
<evidence type="ECO:0000313" key="5">
    <source>
        <dbReference type="EMBL" id="RLP84506.1"/>
    </source>
</evidence>
<dbReference type="InterPro" id="IPR001910">
    <property type="entry name" value="Inosine/uridine_hydrolase_dom"/>
</dbReference>
<dbReference type="EMBL" id="RCUY01000001">
    <property type="protein sequence ID" value="RLP84506.1"/>
    <property type="molecule type" value="Genomic_DNA"/>
</dbReference>
<evidence type="ECO:0000313" key="6">
    <source>
        <dbReference type="Proteomes" id="UP000269438"/>
    </source>
</evidence>
<dbReference type="RefSeq" id="WP_121686994.1">
    <property type="nucleotide sequence ID" value="NZ_RCUY01000001.1"/>
</dbReference>
<protein>
    <submittedName>
        <fullName evidence="4">Nucleoside hydrolase</fullName>
    </submittedName>
</protein>
<keyword evidence="6" id="KW-1185">Reference proteome</keyword>
<dbReference type="Proteomes" id="UP000269438">
    <property type="component" value="Unassembled WGS sequence"/>
</dbReference>
<dbReference type="GO" id="GO:0006152">
    <property type="term" value="P:purine nucleoside catabolic process"/>
    <property type="evidence" value="ECO:0007669"/>
    <property type="project" value="TreeGrafter"/>
</dbReference>
<dbReference type="PANTHER" id="PTHR12304:SF4">
    <property type="entry name" value="URIDINE NUCLEOSIDASE"/>
    <property type="match status" value="1"/>
</dbReference>
<evidence type="ECO:0000256" key="2">
    <source>
        <dbReference type="ARBA" id="ARBA00023295"/>
    </source>
</evidence>
<evidence type="ECO:0000313" key="4">
    <source>
        <dbReference type="EMBL" id="RLP80721.1"/>
    </source>
</evidence>